<evidence type="ECO:0000313" key="11">
    <source>
        <dbReference type="EMBL" id="CAH2269261.1"/>
    </source>
</evidence>
<evidence type="ECO:0000256" key="5">
    <source>
        <dbReference type="ARBA" id="ARBA00022679"/>
    </source>
</evidence>
<evidence type="ECO:0000256" key="6">
    <source>
        <dbReference type="ARBA" id="ARBA00022692"/>
    </source>
</evidence>
<feature type="transmembrane region" description="Helical" evidence="10">
    <location>
        <begin position="115"/>
        <end position="134"/>
    </location>
</feature>
<keyword evidence="5 10" id="KW-0808">Transferase</keyword>
<protein>
    <recommendedName>
        <fullName evidence="10">Alpha-1,3-glucosyltransferase</fullName>
        <ecNumber evidence="10">2.4.1.-</ecNumber>
    </recommendedName>
</protein>
<name>A0A8S4SQR3_9NEOP</name>
<proteinExistence type="inferred from homology"/>
<feature type="transmembrane region" description="Helical" evidence="10">
    <location>
        <begin position="209"/>
        <end position="236"/>
    </location>
</feature>
<evidence type="ECO:0000256" key="8">
    <source>
        <dbReference type="ARBA" id="ARBA00022989"/>
    </source>
</evidence>
<sequence length="529" mass="61337">MILELLIIVTAVKIYFIPLYRSTDFEVHRNWLAVTNNLTIDQWYHDTTSKWTLDYPPFFAWLELALSYIAKMFDPAMVKIENLDYASEMTVLFQRLSVIILDFVYMYGAFRCARFISRGNLLVFLILITNPGLIMVDHIHFQYNGFLFGVLFLSMANLFENNCVYAAFWFAMLLNLKHIFLYMAPVYVVYLLRAYCFTVSSKDGVHTPWYSFSVVNLIKLAATVLFVFGLSFGPFINQLPQVFARLFPFKRGLSHAYWAPNFWAFYNFADKILQHLCLKFGIPVVTQEASMTGGLVQEYQHAVLPTITPATTFVLTAVSMMPALVKLWHLGADTKYRSLSFARCLTLCSTCAFMFGWHVHEKAILMILIPLSYLSVLGKMDARFYTFMSVVGHYSLFPLLYPKKLLQIKIFLLLTHLCIVFYYLPILYEPKTKLSRKSAFLLVPRLTALQILYLCGLIGLCFYENVLHIFLGLDKTLPFLPLMITSVYCALGVFYFWVQSLDPTDWKFENKNVTARKELLIQFRDSAFY</sequence>
<keyword evidence="9 10" id="KW-0472">Membrane</keyword>
<comment type="subcellular location">
    <subcellularLocation>
        <location evidence="1 10">Endoplasmic reticulum membrane</location>
        <topology evidence="1 10">Multi-pass membrane protein</topology>
    </subcellularLocation>
</comment>
<feature type="transmembrane region" description="Helical" evidence="10">
    <location>
        <begin position="141"/>
        <end position="159"/>
    </location>
</feature>
<feature type="transmembrane region" description="Helical" evidence="10">
    <location>
        <begin position="307"/>
        <end position="328"/>
    </location>
</feature>
<dbReference type="PANTHER" id="PTHR12413">
    <property type="entry name" value="DOLICHYL GLYCOSYLTRANSFERASE"/>
    <property type="match status" value="1"/>
</dbReference>
<evidence type="ECO:0000313" key="12">
    <source>
        <dbReference type="Proteomes" id="UP000838756"/>
    </source>
</evidence>
<feature type="transmembrane region" description="Helical" evidence="10">
    <location>
        <begin position="408"/>
        <end position="428"/>
    </location>
</feature>
<comment type="caution">
    <text evidence="11">The sequence shown here is derived from an EMBL/GenBank/DDBJ whole genome shotgun (WGS) entry which is preliminary data.</text>
</comment>
<keyword evidence="4 10" id="KW-0328">Glycosyltransferase</keyword>
<evidence type="ECO:0000256" key="9">
    <source>
        <dbReference type="ARBA" id="ARBA00023136"/>
    </source>
</evidence>
<feature type="transmembrane region" description="Helical" evidence="10">
    <location>
        <begin position="382"/>
        <end position="401"/>
    </location>
</feature>
<evidence type="ECO:0000256" key="7">
    <source>
        <dbReference type="ARBA" id="ARBA00022824"/>
    </source>
</evidence>
<evidence type="ECO:0000256" key="3">
    <source>
        <dbReference type="ARBA" id="ARBA00008715"/>
    </source>
</evidence>
<evidence type="ECO:0000256" key="1">
    <source>
        <dbReference type="ARBA" id="ARBA00004477"/>
    </source>
</evidence>
<keyword evidence="8 10" id="KW-1133">Transmembrane helix</keyword>
<comment type="pathway">
    <text evidence="2 10">Protein modification; protein glycosylation.</text>
</comment>
<accession>A0A8S4SQR3</accession>
<keyword evidence="6 10" id="KW-0812">Transmembrane</keyword>
<dbReference type="EC" id="2.4.1.-" evidence="10"/>
<dbReference type="PANTHER" id="PTHR12413:SF2">
    <property type="entry name" value="DOLICHYL PYROPHOSPHATE GLC1MAN9GLCNAC2 ALPHA-1,3-GLUCOSYLTRANSFERASE-RELATED"/>
    <property type="match status" value="1"/>
</dbReference>
<dbReference type="GO" id="GO:0005789">
    <property type="term" value="C:endoplasmic reticulum membrane"/>
    <property type="evidence" value="ECO:0007669"/>
    <property type="project" value="UniProtKB-SubCell"/>
</dbReference>
<comment type="similarity">
    <text evidence="3 10">Belongs to the ALG6/ALG8 glucosyltransferase family.</text>
</comment>
<dbReference type="OrthoDB" id="1689333at2759"/>
<dbReference type="Pfam" id="PF03155">
    <property type="entry name" value="Alg6_Alg8"/>
    <property type="match status" value="1"/>
</dbReference>
<feature type="transmembrane region" description="Helical" evidence="10">
    <location>
        <begin position="340"/>
        <end position="359"/>
    </location>
</feature>
<dbReference type="GO" id="GO:0006487">
    <property type="term" value="P:protein N-linked glycosylation"/>
    <property type="evidence" value="ECO:0007669"/>
    <property type="project" value="TreeGrafter"/>
</dbReference>
<feature type="transmembrane region" description="Helical" evidence="10">
    <location>
        <begin position="448"/>
        <end position="467"/>
    </location>
</feature>
<dbReference type="AlphaFoldDB" id="A0A8S4SQR3"/>
<gene>
    <name evidence="11" type="primary">jg19216</name>
    <name evidence="11" type="ORF">PAEG_LOCUS27528</name>
</gene>
<evidence type="ECO:0000256" key="4">
    <source>
        <dbReference type="ARBA" id="ARBA00022676"/>
    </source>
</evidence>
<organism evidence="11 12">
    <name type="scientific">Pararge aegeria aegeria</name>
    <dbReference type="NCBI Taxonomy" id="348720"/>
    <lineage>
        <taxon>Eukaryota</taxon>
        <taxon>Metazoa</taxon>
        <taxon>Ecdysozoa</taxon>
        <taxon>Arthropoda</taxon>
        <taxon>Hexapoda</taxon>
        <taxon>Insecta</taxon>
        <taxon>Pterygota</taxon>
        <taxon>Neoptera</taxon>
        <taxon>Endopterygota</taxon>
        <taxon>Lepidoptera</taxon>
        <taxon>Glossata</taxon>
        <taxon>Ditrysia</taxon>
        <taxon>Papilionoidea</taxon>
        <taxon>Nymphalidae</taxon>
        <taxon>Satyrinae</taxon>
        <taxon>Satyrini</taxon>
        <taxon>Parargina</taxon>
        <taxon>Pararge</taxon>
    </lineage>
</organism>
<dbReference type="Proteomes" id="UP000838756">
    <property type="component" value="Unassembled WGS sequence"/>
</dbReference>
<dbReference type="EMBL" id="CAKXAJ010026503">
    <property type="protein sequence ID" value="CAH2269261.1"/>
    <property type="molecule type" value="Genomic_DNA"/>
</dbReference>
<evidence type="ECO:0000256" key="10">
    <source>
        <dbReference type="RuleBase" id="RU363110"/>
    </source>
</evidence>
<feature type="transmembrane region" description="Helical" evidence="10">
    <location>
        <begin position="179"/>
        <end position="197"/>
    </location>
</feature>
<evidence type="ECO:0000256" key="2">
    <source>
        <dbReference type="ARBA" id="ARBA00004922"/>
    </source>
</evidence>
<feature type="transmembrane region" description="Helical" evidence="10">
    <location>
        <begin position="479"/>
        <end position="498"/>
    </location>
</feature>
<reference evidence="11" key="1">
    <citation type="submission" date="2022-03" db="EMBL/GenBank/DDBJ databases">
        <authorList>
            <person name="Lindestad O."/>
        </authorList>
    </citation>
    <scope>NUCLEOTIDE SEQUENCE</scope>
</reference>
<dbReference type="GO" id="GO:0042283">
    <property type="term" value="F:dolichyl pyrophosphate Glc1Man9GlcNAc2 alpha-1,3-glucosyltransferase activity"/>
    <property type="evidence" value="ECO:0007669"/>
    <property type="project" value="TreeGrafter"/>
</dbReference>
<keyword evidence="7 10" id="KW-0256">Endoplasmic reticulum</keyword>
<keyword evidence="12" id="KW-1185">Reference proteome</keyword>
<dbReference type="InterPro" id="IPR004856">
    <property type="entry name" value="Glyco_trans_ALG6/ALG8"/>
</dbReference>